<dbReference type="GO" id="GO:0006289">
    <property type="term" value="P:nucleotide-excision repair"/>
    <property type="evidence" value="ECO:0007669"/>
    <property type="project" value="InterPro"/>
</dbReference>
<dbReference type="CDD" id="cd01821">
    <property type="entry name" value="Rhamnogalacturan_acetylesterase_like"/>
    <property type="match status" value="1"/>
</dbReference>
<keyword evidence="3" id="KW-1185">Reference proteome</keyword>
<dbReference type="Gene3D" id="3.40.50.1110">
    <property type="entry name" value="SGNH hydrolase"/>
    <property type="match status" value="1"/>
</dbReference>
<name>A0A8J2HZM9_9PLEO</name>
<dbReference type="InterPro" id="IPR036514">
    <property type="entry name" value="SGNH_hydro_sf"/>
</dbReference>
<dbReference type="EMBL" id="CAJRGZ010000015">
    <property type="protein sequence ID" value="CAG5150588.1"/>
    <property type="molecule type" value="Genomic_DNA"/>
</dbReference>
<dbReference type="GO" id="GO:0001671">
    <property type="term" value="F:ATPase activator activity"/>
    <property type="evidence" value="ECO:0007669"/>
    <property type="project" value="InterPro"/>
</dbReference>
<dbReference type="Proteomes" id="UP000676310">
    <property type="component" value="Unassembled WGS sequence"/>
</dbReference>
<dbReference type="GO" id="GO:0005675">
    <property type="term" value="C:transcription factor TFIIH holo complex"/>
    <property type="evidence" value="ECO:0007669"/>
    <property type="project" value="TreeGrafter"/>
</dbReference>
<dbReference type="PANTHER" id="PTHR13152:SF0">
    <property type="entry name" value="GENERAL TRANSCRIPTION FACTOR IIH SUBUNIT 4"/>
    <property type="match status" value="1"/>
</dbReference>
<comment type="subcellular location">
    <subcellularLocation>
        <location evidence="1">Nucleus</location>
    </subcellularLocation>
</comment>
<gene>
    <name evidence="2" type="ORF">ALTATR162_LOCUS2709</name>
</gene>
<dbReference type="PANTHER" id="PTHR13152">
    <property type="entry name" value="TFIIH, POLYPEPTIDE 4"/>
    <property type="match status" value="1"/>
</dbReference>
<dbReference type="Pfam" id="PF00657">
    <property type="entry name" value="Lipase_GDSL"/>
    <property type="match status" value="1"/>
</dbReference>
<dbReference type="Pfam" id="PF03849">
    <property type="entry name" value="Tfb2"/>
    <property type="match status" value="1"/>
</dbReference>
<dbReference type="InterPro" id="IPR037459">
    <property type="entry name" value="RhgT-like"/>
</dbReference>
<comment type="similarity">
    <text evidence="1">Belongs to the TFB2 family.</text>
</comment>
<keyword evidence="1" id="KW-0539">Nucleus</keyword>
<comment type="caution">
    <text evidence="2">The sequence shown here is derived from an EMBL/GenBank/DDBJ whole genome shotgun (WGS) entry which is preliminary data.</text>
</comment>
<evidence type="ECO:0000313" key="2">
    <source>
        <dbReference type="EMBL" id="CAG5150588.1"/>
    </source>
</evidence>
<dbReference type="GO" id="GO:0003690">
    <property type="term" value="F:double-stranded DNA binding"/>
    <property type="evidence" value="ECO:0007669"/>
    <property type="project" value="TreeGrafter"/>
</dbReference>
<dbReference type="GO" id="GO:0016787">
    <property type="term" value="F:hydrolase activity"/>
    <property type="evidence" value="ECO:0007669"/>
    <property type="project" value="InterPro"/>
</dbReference>
<reference evidence="2" key="1">
    <citation type="submission" date="2021-05" db="EMBL/GenBank/DDBJ databases">
        <authorList>
            <person name="Stam R."/>
        </authorList>
    </citation>
    <scope>NUCLEOTIDE SEQUENCE</scope>
    <source>
        <strain evidence="2">CS162</strain>
    </source>
</reference>
<comment type="function">
    <text evidence="1">Component of the general transcription and DNA repair factor IIH (TFIIH) core complex which is involved in general and transcription-coupled nucleotide excision repair (NER) of damaged DNA.</text>
</comment>
<protein>
    <recommendedName>
        <fullName evidence="1">RNA polymerase II transcription factor B subunit 2</fullName>
    </recommendedName>
</protein>
<keyword evidence="1" id="KW-0805">Transcription regulation</keyword>
<sequence>MSASSSTQALEYLEGLPIATHKRLYEQPSTVLAVFRCMLPHLAKSIVMAMLYRSSSFPVADLDAWFKPSARREKEQAVFTLERLHIIASTKQDDGTLSWTISTGFQKSLRNALEGSGTHRSFGVPATREESGGKRLSIDFLDEYSRSQWEGILYYLVSGAAGLSKDSISRAEVGPGTKKLLHTGDLVRTVHGSPRITKDGFSFVLQETNAQVWSLLIVYLKMTNELGMSETEVLSFLFMLGSLELGQDYSTSTLSPTQSQMLEDLSSMGLIYRSDKNARTFYPTRLATTLTSDSGSAMSASSNDIAQANQGNAGPSATANKGFIIIETNYRLYAYTNSLIQIAILSLFTKLQHRFPNLVSGKLTKESVHKAVQSGITSSQIISYLTTLLSVVALAATALGAPSSSIEKRAQTVYLAGDSTMARANGVTTGWGVFFPYSVSLPVVNKAIGGRSSRSYTVEGRFDEIVNLVKPNDIVIMEFGHNDGGGLGSGDNGRSVCPGTGSETCQSTFNGQAVTVHTYPYYLTEAGKKLIAKGAKVIVSSQTPNNPWESGSFVYTDGGRFVGYARDVAKALGSNAMYVDHGAYTASIFKSLGKAKTDALFPQDHTHTSPAGADVVAKAFVKGLQCGGGGFLEGFVKNATASIPGTCL</sequence>
<accession>A0A8J2HZM9</accession>
<evidence type="ECO:0000313" key="3">
    <source>
        <dbReference type="Proteomes" id="UP000676310"/>
    </source>
</evidence>
<evidence type="ECO:0000256" key="1">
    <source>
        <dbReference type="RuleBase" id="RU364024"/>
    </source>
</evidence>
<keyword evidence="1" id="KW-0804">Transcription</keyword>
<keyword evidence="1" id="KW-0227">DNA damage</keyword>
<dbReference type="GeneID" id="67014184"/>
<dbReference type="RefSeq" id="XP_043166250.1">
    <property type="nucleotide sequence ID" value="XM_043310315.1"/>
</dbReference>
<dbReference type="InterPro" id="IPR001087">
    <property type="entry name" value="GDSL"/>
</dbReference>
<dbReference type="GO" id="GO:0000439">
    <property type="term" value="C:transcription factor TFIIH core complex"/>
    <property type="evidence" value="ECO:0007669"/>
    <property type="project" value="InterPro"/>
</dbReference>
<dbReference type="SUPFAM" id="SSF52266">
    <property type="entry name" value="SGNH hydrolase"/>
    <property type="match status" value="1"/>
</dbReference>
<dbReference type="OrthoDB" id="364513at2759"/>
<dbReference type="AlphaFoldDB" id="A0A8J2HZM9"/>
<keyword evidence="1" id="KW-0234">DNA repair</keyword>
<organism evidence="2 3">
    <name type="scientific">Alternaria atra</name>
    <dbReference type="NCBI Taxonomy" id="119953"/>
    <lineage>
        <taxon>Eukaryota</taxon>
        <taxon>Fungi</taxon>
        <taxon>Dikarya</taxon>
        <taxon>Ascomycota</taxon>
        <taxon>Pezizomycotina</taxon>
        <taxon>Dothideomycetes</taxon>
        <taxon>Pleosporomycetidae</taxon>
        <taxon>Pleosporales</taxon>
        <taxon>Pleosporineae</taxon>
        <taxon>Pleosporaceae</taxon>
        <taxon>Alternaria</taxon>
        <taxon>Alternaria sect. Ulocladioides</taxon>
    </lineage>
</organism>
<proteinExistence type="inferred from homology"/>
<dbReference type="NCBIfam" id="TIGR00625">
    <property type="entry name" value="tfb2"/>
    <property type="match status" value="1"/>
</dbReference>
<dbReference type="InterPro" id="IPR004598">
    <property type="entry name" value="TFIIH_p52/Tfb2"/>
</dbReference>